<name>A0A914PG52_9BILA</name>
<dbReference type="WBParaSite" id="PDA_v2.g17244.t1">
    <property type="protein sequence ID" value="PDA_v2.g17244.t1"/>
    <property type="gene ID" value="PDA_v2.g17244"/>
</dbReference>
<organism evidence="1 2">
    <name type="scientific">Panagrolaimus davidi</name>
    <dbReference type="NCBI Taxonomy" id="227884"/>
    <lineage>
        <taxon>Eukaryota</taxon>
        <taxon>Metazoa</taxon>
        <taxon>Ecdysozoa</taxon>
        <taxon>Nematoda</taxon>
        <taxon>Chromadorea</taxon>
        <taxon>Rhabditida</taxon>
        <taxon>Tylenchina</taxon>
        <taxon>Panagrolaimomorpha</taxon>
        <taxon>Panagrolaimoidea</taxon>
        <taxon>Panagrolaimidae</taxon>
        <taxon>Panagrolaimus</taxon>
    </lineage>
</organism>
<dbReference type="Gene3D" id="3.30.420.40">
    <property type="match status" value="1"/>
</dbReference>
<protein>
    <submittedName>
        <fullName evidence="2">Uncharacterized protein</fullName>
    </submittedName>
</protein>
<dbReference type="Proteomes" id="UP000887578">
    <property type="component" value="Unplaced"/>
</dbReference>
<dbReference type="AlphaFoldDB" id="A0A914PG52"/>
<reference evidence="2" key="1">
    <citation type="submission" date="2022-11" db="UniProtKB">
        <authorList>
            <consortium name="WormBaseParasite"/>
        </authorList>
    </citation>
    <scope>IDENTIFICATION</scope>
</reference>
<evidence type="ECO:0000313" key="2">
    <source>
        <dbReference type="WBParaSite" id="PDA_v2.g17244.t1"/>
    </source>
</evidence>
<proteinExistence type="predicted"/>
<accession>A0A914PG52</accession>
<sequence length="387" mass="44953">MKINIGQNVAIVWNERIFKLQYTKNGYKLIEIIFDEKEMPKMMNIQKVLVSADKNQQKFMNIFKTKNPILIDKNDPVRYFESLNEIKKWILDKSYTKNHVIPITLRKYYIGYEFGGTTFIIMSTDDATLLPYERSIICSKTCFKYFIGYREENKLVKHKAFKVDGEVHAFKITLAIDENNFPTYEIENIVHEYIVNLPKFCDSYKNEMIAFENYPIIGILANHSFICIQKNGKFDFLESWGGQWGNPMHISFDKKKPQFGKIAEETLAKHGKYGVQDLIRIMIQGSEAPTTISQRGYTFTKDDENPILLEFETFDGTKKSASPEFLMAMLIRQQLKAIEAEIGKKPVSIGFCIFNDLNENEANNVKIALGKACELMKIKDYCFVPRK</sequence>
<evidence type="ECO:0000313" key="1">
    <source>
        <dbReference type="Proteomes" id="UP000887578"/>
    </source>
</evidence>
<keyword evidence="1" id="KW-1185">Reference proteome</keyword>